<evidence type="ECO:0000313" key="2">
    <source>
        <dbReference type="Proteomes" id="UP000241762"/>
    </source>
</evidence>
<sequence>MNFTPVRQKHAHKCSEKECFWCKGPIATRFEKLDNSFLSFIDLASMKDYQPPS</sequence>
<dbReference type="EMBL" id="CP027845">
    <property type="protein sequence ID" value="AVP88139.1"/>
    <property type="molecule type" value="Genomic_DNA"/>
</dbReference>
<protein>
    <submittedName>
        <fullName evidence="1">Uncharacterized protein</fullName>
    </submittedName>
</protein>
<dbReference type="AlphaFoldDB" id="A0A2P1PA57"/>
<proteinExistence type="predicted"/>
<dbReference type="Proteomes" id="UP000241762">
    <property type="component" value="Chromosome"/>
</dbReference>
<keyword evidence="2" id="KW-1185">Reference proteome</keyword>
<accession>A0A2P1PA57</accession>
<gene>
    <name evidence="1" type="ORF">phytr_12140</name>
</gene>
<evidence type="ECO:0000313" key="1">
    <source>
        <dbReference type="EMBL" id="AVP88139.1"/>
    </source>
</evidence>
<organism evidence="1 2">
    <name type="scientific">Candidatus Phycorickettsia trachydisci</name>
    <dbReference type="NCBI Taxonomy" id="2115978"/>
    <lineage>
        <taxon>Bacteria</taxon>
        <taxon>Pseudomonadati</taxon>
        <taxon>Pseudomonadota</taxon>
        <taxon>Alphaproteobacteria</taxon>
        <taxon>Rickettsiales</taxon>
        <taxon>Rickettsiaceae</taxon>
        <taxon>Candidatus Phycorickettsia</taxon>
    </lineage>
</organism>
<reference evidence="1 2" key="1">
    <citation type="submission" date="2018-03" db="EMBL/GenBank/DDBJ databases">
        <title>A gene transfer event suggests a long-term partnership between eustigmatophyte algae and a novel lineage of endosymbiotic bacteria.</title>
        <authorList>
            <person name="Yurchenko T."/>
            <person name="Sevcikova T."/>
            <person name="Pribyl P."/>
            <person name="El Karkouri K."/>
            <person name="Klimes V."/>
            <person name="Amaral R."/>
            <person name="Zbrankova V."/>
            <person name="Kim E."/>
            <person name="Raoult D."/>
            <person name="Santos L.M.A."/>
            <person name="Elias M."/>
        </authorList>
    </citation>
    <scope>NUCLEOTIDE SEQUENCE [LARGE SCALE GENOMIC DNA]</scope>
    <source>
        <strain evidence="1">CCALA 838</strain>
    </source>
</reference>
<dbReference type="KEGG" id="ptc:phytr_12140"/>
<name>A0A2P1PA57_9RICK</name>